<gene>
    <name evidence="2" type="ORF">L3556_07865</name>
</gene>
<evidence type="ECO:0000313" key="3">
    <source>
        <dbReference type="Proteomes" id="UP001154265"/>
    </source>
</evidence>
<dbReference type="EMBL" id="JAKKUT010000002">
    <property type="protein sequence ID" value="MDG2990844.1"/>
    <property type="molecule type" value="Genomic_DNA"/>
</dbReference>
<dbReference type="Pfam" id="PF14261">
    <property type="entry name" value="DUF4351"/>
    <property type="match status" value="1"/>
</dbReference>
<organism evidence="2 3">
    <name type="scientific">Candidatus Synechococcus calcipolaris G9</name>
    <dbReference type="NCBI Taxonomy" id="1497997"/>
    <lineage>
        <taxon>Bacteria</taxon>
        <taxon>Bacillati</taxon>
        <taxon>Cyanobacteriota</taxon>
        <taxon>Cyanophyceae</taxon>
        <taxon>Synechococcales</taxon>
        <taxon>Synechococcaceae</taxon>
        <taxon>Synechococcus</taxon>
    </lineage>
</organism>
<reference evidence="2" key="1">
    <citation type="journal article" date="2022" name="Genome Biol. Evol.">
        <title>A New Gene Family Diagnostic for Intracellular Biomineralization of Amorphous Ca Carbonates by Cyanobacteria.</title>
        <authorList>
            <person name="Benzerara K."/>
            <person name="Duprat E."/>
            <person name="Bitard-Feildel T."/>
            <person name="Caumes G."/>
            <person name="Cassier-Chauvat C."/>
            <person name="Chauvat F."/>
            <person name="Dezi M."/>
            <person name="Diop S.I."/>
            <person name="Gaschignard G."/>
            <person name="Gorgen S."/>
            <person name="Gugger M."/>
            <person name="Lopez-Garcia P."/>
            <person name="Millet M."/>
            <person name="Skouri-Panet F."/>
            <person name="Moreira D."/>
            <person name="Callebaut I."/>
        </authorList>
    </citation>
    <scope>NUCLEOTIDE SEQUENCE</scope>
    <source>
        <strain evidence="2">G9</strain>
    </source>
</reference>
<accession>A0ABT6EYW4</accession>
<name>A0ABT6EYW4_9SYNE</name>
<dbReference type="InterPro" id="IPR025587">
    <property type="entry name" value="DUF4351"/>
</dbReference>
<feature type="domain" description="DUF4351" evidence="1">
    <location>
        <begin position="21"/>
        <end position="74"/>
    </location>
</feature>
<keyword evidence="3" id="KW-1185">Reference proteome</keyword>
<sequence length="78" mass="8662">MLGLQAEDLSHTRFYQDVLKQGITLSVVNFLVEKFGSLSPKLEDQVSALSSEELQALGKAIVHFEDVSELQAWLARVS</sequence>
<reference evidence="2" key="2">
    <citation type="submission" date="2022-01" db="EMBL/GenBank/DDBJ databases">
        <authorList>
            <person name="Zivanovic Y."/>
            <person name="Moreira D."/>
            <person name="Lopez-Garcia P."/>
        </authorList>
    </citation>
    <scope>NUCLEOTIDE SEQUENCE</scope>
    <source>
        <strain evidence="2">G9</strain>
    </source>
</reference>
<comment type="caution">
    <text evidence="2">The sequence shown here is derived from an EMBL/GenBank/DDBJ whole genome shotgun (WGS) entry which is preliminary data.</text>
</comment>
<dbReference type="Proteomes" id="UP001154265">
    <property type="component" value="Unassembled WGS sequence"/>
</dbReference>
<evidence type="ECO:0000259" key="1">
    <source>
        <dbReference type="Pfam" id="PF14261"/>
    </source>
</evidence>
<proteinExistence type="predicted"/>
<evidence type="ECO:0000313" key="2">
    <source>
        <dbReference type="EMBL" id="MDG2990844.1"/>
    </source>
</evidence>
<protein>
    <submittedName>
        <fullName evidence="2">DUF4351 domain-containing protein</fullName>
    </submittedName>
</protein>